<evidence type="ECO:0000313" key="18">
    <source>
        <dbReference type="Proteomes" id="UP001473302"/>
    </source>
</evidence>
<evidence type="ECO:0000256" key="2">
    <source>
        <dbReference type="ARBA" id="ARBA00004273"/>
    </source>
</evidence>
<feature type="transmembrane region" description="Helical" evidence="16">
    <location>
        <begin position="366"/>
        <end position="386"/>
    </location>
</feature>
<keyword evidence="14" id="KW-0175">Coiled coil</keyword>
<dbReference type="PANTHER" id="PTHR16201:SF44">
    <property type="entry name" value="SEVEN TRANSMEMBRANE PROTEIN 1"/>
    <property type="match status" value="1"/>
</dbReference>
<dbReference type="InterPro" id="IPR006603">
    <property type="entry name" value="PQ-loop_rpt"/>
</dbReference>
<evidence type="ECO:0000256" key="7">
    <source>
        <dbReference type="ARBA" id="ARBA00022692"/>
    </source>
</evidence>
<reference evidence="17 18" key="1">
    <citation type="submission" date="2024-04" db="EMBL/GenBank/DDBJ databases">
        <title>genome sequences of Mucor flavus KT1a and Helicostylum pulchrum KT1b strains isolated from the surface of a dry-aged beef.</title>
        <authorList>
            <person name="Toyotome T."/>
            <person name="Hosono M."/>
            <person name="Torimaru M."/>
            <person name="Fukuda K."/>
            <person name="Mikami N."/>
        </authorList>
    </citation>
    <scope>NUCLEOTIDE SEQUENCE [LARGE SCALE GENOMIC DNA]</scope>
    <source>
        <strain evidence="17 18">KT1a</strain>
    </source>
</reference>
<keyword evidence="18" id="KW-1185">Reference proteome</keyword>
<feature type="transmembrane region" description="Helical" evidence="16">
    <location>
        <begin position="293"/>
        <end position="316"/>
    </location>
</feature>
<evidence type="ECO:0000256" key="9">
    <source>
        <dbReference type="ARBA" id="ARBA00022792"/>
    </source>
</evidence>
<dbReference type="InterPro" id="IPR036228">
    <property type="entry name" value="ATP_synth_F0_dsu_sf_mt"/>
</dbReference>
<keyword evidence="7 16" id="KW-0812">Transmembrane</keyword>
<evidence type="ECO:0000256" key="4">
    <source>
        <dbReference type="ARBA" id="ARBA00021688"/>
    </source>
</evidence>
<evidence type="ECO:0000313" key="17">
    <source>
        <dbReference type="EMBL" id="GAA5813511.1"/>
    </source>
</evidence>
<keyword evidence="5" id="KW-0813">Transport</keyword>
<dbReference type="Gene3D" id="1.20.1280.290">
    <property type="match status" value="2"/>
</dbReference>
<organism evidence="17 18">
    <name type="scientific">Mucor flavus</name>
    <dbReference type="NCBI Taxonomy" id="439312"/>
    <lineage>
        <taxon>Eukaryota</taxon>
        <taxon>Fungi</taxon>
        <taxon>Fungi incertae sedis</taxon>
        <taxon>Mucoromycota</taxon>
        <taxon>Mucoromycotina</taxon>
        <taxon>Mucoromycetes</taxon>
        <taxon>Mucorales</taxon>
        <taxon>Mucorineae</taxon>
        <taxon>Mucoraceae</taxon>
        <taxon>Mucor</taxon>
    </lineage>
</organism>
<keyword evidence="12" id="KW-0496">Mitochondrion</keyword>
<dbReference type="Pfam" id="PF05873">
    <property type="entry name" value="Mt_ATP-synt_D"/>
    <property type="match status" value="1"/>
</dbReference>
<evidence type="ECO:0000256" key="3">
    <source>
        <dbReference type="ARBA" id="ARBA00006842"/>
    </source>
</evidence>
<evidence type="ECO:0000256" key="8">
    <source>
        <dbReference type="ARBA" id="ARBA00022781"/>
    </source>
</evidence>
<keyword evidence="8" id="KW-0375">Hydrogen ion transport</keyword>
<dbReference type="SMART" id="SM00679">
    <property type="entry name" value="CTNS"/>
    <property type="match status" value="2"/>
</dbReference>
<keyword evidence="9" id="KW-0999">Mitochondrion inner membrane</keyword>
<dbReference type="Proteomes" id="UP001473302">
    <property type="component" value="Unassembled WGS sequence"/>
</dbReference>
<dbReference type="InterPro" id="IPR008689">
    <property type="entry name" value="ATP_synth_F0_dsu_mt"/>
</dbReference>
<feature type="region of interest" description="Disordered" evidence="15">
    <location>
        <begin position="260"/>
        <end position="283"/>
    </location>
</feature>
<dbReference type="EMBL" id="BAABUK010000017">
    <property type="protein sequence ID" value="GAA5813511.1"/>
    <property type="molecule type" value="Genomic_DNA"/>
</dbReference>
<feature type="coiled-coil region" evidence="14">
    <location>
        <begin position="98"/>
        <end position="125"/>
    </location>
</feature>
<dbReference type="PANTHER" id="PTHR16201">
    <property type="entry name" value="SEVEN TRANSMEMBRANE PROTEIN 1-RELATED"/>
    <property type="match status" value="1"/>
</dbReference>
<proteinExistence type="inferred from homology"/>
<feature type="transmembrane region" description="Helical" evidence="16">
    <location>
        <begin position="398"/>
        <end position="421"/>
    </location>
</feature>
<evidence type="ECO:0000256" key="12">
    <source>
        <dbReference type="ARBA" id="ARBA00023128"/>
    </source>
</evidence>
<comment type="similarity">
    <text evidence="3">Belongs to the ATPase d subunit family.</text>
</comment>
<dbReference type="Gene3D" id="6.10.280.70">
    <property type="match status" value="1"/>
</dbReference>
<evidence type="ECO:0000256" key="1">
    <source>
        <dbReference type="ARBA" id="ARBA00004141"/>
    </source>
</evidence>
<dbReference type="Pfam" id="PF04193">
    <property type="entry name" value="PQ-loop"/>
    <property type="match status" value="2"/>
</dbReference>
<feature type="transmembrane region" description="Helical" evidence="16">
    <location>
        <begin position="218"/>
        <end position="238"/>
    </location>
</feature>
<evidence type="ECO:0000256" key="16">
    <source>
        <dbReference type="SAM" id="Phobius"/>
    </source>
</evidence>
<gene>
    <name evidence="17" type="ORF">MFLAVUS_006989</name>
</gene>
<keyword evidence="13 16" id="KW-0472">Membrane</keyword>
<evidence type="ECO:0000256" key="14">
    <source>
        <dbReference type="SAM" id="Coils"/>
    </source>
</evidence>
<evidence type="ECO:0000256" key="13">
    <source>
        <dbReference type="ARBA" id="ARBA00023136"/>
    </source>
</evidence>
<accession>A0ABP9Z343</accession>
<dbReference type="SUPFAM" id="SSF161065">
    <property type="entry name" value="ATP synthase D chain-like"/>
    <property type="match status" value="1"/>
</dbReference>
<evidence type="ECO:0000256" key="5">
    <source>
        <dbReference type="ARBA" id="ARBA00022448"/>
    </source>
</evidence>
<name>A0ABP9Z343_9FUNG</name>
<comment type="subcellular location">
    <subcellularLocation>
        <location evidence="1">Membrane</location>
        <topology evidence="1">Multi-pass membrane protein</topology>
    </subcellularLocation>
    <subcellularLocation>
        <location evidence="2">Mitochondrion inner membrane</location>
    </subcellularLocation>
</comment>
<keyword evidence="10 16" id="KW-1133">Transmembrane helix</keyword>
<keyword evidence="11" id="KW-0406">Ion transport</keyword>
<evidence type="ECO:0000256" key="10">
    <source>
        <dbReference type="ARBA" id="ARBA00022989"/>
    </source>
</evidence>
<sequence length="425" mass="48008">MATSIRAAAINWSKLSVTLPQETVVSLQAFRKRNDEVKRVLAELKEQNTTVDFARYRKVLKNQGIIDQAEKAVGGFKPVAYNLDAQLSAIDQFEAKAVSKAQKTVQQIEVELKDLHATLNNIEGSRPIDQLTVDDIVVAKPEITKNIEESLKKGNFSIPGYKEKFAGYLSILCWLIVFTPQLLENYKRKSGDGLSMTFLVIWLAGDVFNLLGVVMQDLLVTMFVLALYYTVADMGLIWQVIYYQRQHYDEEEILTEETSGLIGSSSSPHTYDSITTTSSATTRKPNQAKKTRLLNWISACAIVLVTVISCYTYYNAHWNRTDDGSEDNRLNWLPQTMGWTSAVLYVGSRIPQILKNWRNKSTEGLSFGMFICAVLGNVLYTSSIFLKSMETSYILTNLSWIVGSTGTLVFDFIIFVQFFIYEKSK</sequence>
<evidence type="ECO:0000256" key="11">
    <source>
        <dbReference type="ARBA" id="ARBA00023065"/>
    </source>
</evidence>
<protein>
    <recommendedName>
        <fullName evidence="4">ATP synthase subunit d, mitochondrial</fullName>
    </recommendedName>
</protein>
<comment type="caution">
    <text evidence="17">The sequence shown here is derived from an EMBL/GenBank/DDBJ whole genome shotgun (WGS) entry which is preliminary data.</text>
</comment>
<evidence type="ECO:0000256" key="15">
    <source>
        <dbReference type="SAM" id="MobiDB-lite"/>
    </source>
</evidence>
<keyword evidence="6" id="KW-0138">CF(0)</keyword>
<evidence type="ECO:0000256" key="6">
    <source>
        <dbReference type="ARBA" id="ARBA00022547"/>
    </source>
</evidence>
<dbReference type="InterPro" id="IPR051415">
    <property type="entry name" value="LAAT-1"/>
</dbReference>
<feature type="transmembrane region" description="Helical" evidence="16">
    <location>
        <begin position="195"/>
        <end position="212"/>
    </location>
</feature>